<dbReference type="AlphaFoldDB" id="F6FIR2"/>
<organism evidence="2 3">
    <name type="scientific">Mycoplasma haemofelis (strain Ohio2)</name>
    <dbReference type="NCBI Taxonomy" id="859194"/>
    <lineage>
        <taxon>Bacteria</taxon>
        <taxon>Bacillati</taxon>
        <taxon>Mycoplasmatota</taxon>
        <taxon>Mollicutes</taxon>
        <taxon>Mycoplasmataceae</taxon>
        <taxon>Mycoplasma</taxon>
    </lineage>
</organism>
<feature type="compositionally biased region" description="Low complexity" evidence="1">
    <location>
        <begin position="226"/>
        <end position="240"/>
    </location>
</feature>
<dbReference type="HOGENOM" id="CLU_087258_0_0_14"/>
<dbReference type="BioCyc" id="MHAE859194:G1GR7-845-MONOMER"/>
<reference evidence="2 3" key="1">
    <citation type="journal article" date="2011" name="J. Bacteriol.">
        <title>Complete genome sequences of two hemotropic Mycoplasmas, Mycoplasma haemofelis strain Ohio2 and Mycoplasma suis strain Illinois.</title>
        <authorList>
            <person name="Messick J.B."/>
            <person name="Santos A.P."/>
            <person name="Guimaraes A.M."/>
        </authorList>
    </citation>
    <scope>NUCLEOTIDE SEQUENCE [LARGE SCALE GENOMIC DNA]</scope>
    <source>
        <strain evidence="2 3">Ohio2</strain>
    </source>
</reference>
<evidence type="ECO:0000313" key="2">
    <source>
        <dbReference type="EMBL" id="AEG73110.1"/>
    </source>
</evidence>
<name>F6FIR2_MYCHI</name>
<dbReference type="KEGG" id="mhf:MHF_0846"/>
<sequence>MSVLAPLKLAGLACAGVGGTCGAVYVGSSFVADVSKEAGDDDSVIQTVEDRFSTRLIRKQKSNTIWEERFQKLKKNVDGQLHEKLQQIKGNSDSKKAAQELKSWCEESWIKPQDGEESKLIVSGVEAYCTYVIKDQVSGVVPKSKDTINDWKLVNEAFVKAQKVSLSQDLQKVYDEVKGNETTSLKLKEWCFGKYEEPFKGKDDALYKEVSKVCKSVKTPKPASPKPAASAPSKQTPTSPDSKANSVAQPSQAI</sequence>
<accession>F6FIR2</accession>
<proteinExistence type="predicted"/>
<feature type="region of interest" description="Disordered" evidence="1">
    <location>
        <begin position="216"/>
        <end position="254"/>
    </location>
</feature>
<gene>
    <name evidence="2" type="ordered locus">MHF_0846</name>
</gene>
<dbReference type="STRING" id="859194.MHF_0846"/>
<feature type="compositionally biased region" description="Polar residues" evidence="1">
    <location>
        <begin position="241"/>
        <end position="254"/>
    </location>
</feature>
<evidence type="ECO:0000256" key="1">
    <source>
        <dbReference type="SAM" id="MobiDB-lite"/>
    </source>
</evidence>
<evidence type="ECO:0000313" key="3">
    <source>
        <dbReference type="Proteomes" id="UP000007952"/>
    </source>
</evidence>
<dbReference type="Proteomes" id="UP000007952">
    <property type="component" value="Chromosome"/>
</dbReference>
<protein>
    <submittedName>
        <fullName evidence="2">Uncharacterized protein</fullName>
    </submittedName>
</protein>
<reference key="2">
    <citation type="submission" date="2011-05" db="EMBL/GenBank/DDBJ databases">
        <title>The Genome of Mycoplasma haemofelis Strain Ohio2, a pathogenic hemoplasma of the cat.</title>
        <authorList>
            <person name="Santos A.P."/>
            <person name="Guimaraes A.M.S."/>
            <person name="SanMiguel P.J."/>
            <person name="Martin S.W."/>
            <person name="Messick J.B."/>
        </authorList>
    </citation>
    <scope>NUCLEOTIDE SEQUENCE</scope>
    <source>
        <strain>Ohio2</strain>
    </source>
</reference>
<dbReference type="EMBL" id="CP002808">
    <property type="protein sequence ID" value="AEG73110.1"/>
    <property type="molecule type" value="Genomic_DNA"/>
</dbReference>